<feature type="transmembrane region" description="Helical" evidence="1">
    <location>
        <begin position="226"/>
        <end position="246"/>
    </location>
</feature>
<name>A0A348FZQ7_9HYPH</name>
<dbReference type="Proteomes" id="UP000266934">
    <property type="component" value="Chromosome"/>
</dbReference>
<feature type="transmembrane region" description="Helical" evidence="1">
    <location>
        <begin position="104"/>
        <end position="125"/>
    </location>
</feature>
<feature type="transmembrane region" description="Helical" evidence="1">
    <location>
        <begin position="323"/>
        <end position="343"/>
    </location>
</feature>
<keyword evidence="1" id="KW-1133">Transmembrane helix</keyword>
<dbReference type="EMBL" id="AP018907">
    <property type="protein sequence ID" value="BBF92790.1"/>
    <property type="molecule type" value="Genomic_DNA"/>
</dbReference>
<keyword evidence="3" id="KW-1185">Reference proteome</keyword>
<sequence>MPEPDTAAEARRILRICQACMYCEGFCAAFPALGRLRDLSEGDLDHLASLCHGCRDCHFACQYAAPHVFDVNVPRTLARVRQASYAKHAWPRRLGGLFRSNGRVVALGTAVTVLLALAATLLLVPHEALFAAHRGEGAFYQVIPWAVMAGAAAAALAWACLGLTVATVSFWRAICPATVSKRVLVRALPRAAADILTLRNLAGGGTGCREAEGAGSQHRRALHQTMVGGLGLCVLATVTAGLYGHVLGWQAPYPVLSLPVLSGLIGGVLLTAGAIGLLRLKRRAAPEPLAPETLGGESAMLALLAAVGATGLIVLAVRDTAAMGVALALHLGLVVGLLVVLPASKIVHAPFRAAALLRDAIERQREAAEFHRTDER</sequence>
<feature type="transmembrane region" description="Helical" evidence="1">
    <location>
        <begin position="299"/>
        <end position="317"/>
    </location>
</feature>
<keyword evidence="1" id="KW-0472">Membrane</keyword>
<dbReference type="InterPro" id="IPR012830">
    <property type="entry name" value="Citrate_utilization_prot_B"/>
</dbReference>
<organism evidence="2 3">
    <name type="scientific">Blastochloris tepida</name>
    <dbReference type="NCBI Taxonomy" id="2233851"/>
    <lineage>
        <taxon>Bacteria</taxon>
        <taxon>Pseudomonadati</taxon>
        <taxon>Pseudomonadota</taxon>
        <taxon>Alphaproteobacteria</taxon>
        <taxon>Hyphomicrobiales</taxon>
        <taxon>Blastochloridaceae</taxon>
        <taxon>Blastochloris</taxon>
    </lineage>
</organism>
<dbReference type="RefSeq" id="WP_126398924.1">
    <property type="nucleotide sequence ID" value="NZ_AP018907.1"/>
</dbReference>
<dbReference type="NCBIfam" id="TIGR02484">
    <property type="entry name" value="CitB"/>
    <property type="match status" value="1"/>
</dbReference>
<dbReference type="SUPFAM" id="SSF54862">
    <property type="entry name" value="4Fe-4S ferredoxins"/>
    <property type="match status" value="1"/>
</dbReference>
<dbReference type="AlphaFoldDB" id="A0A348FZQ7"/>
<keyword evidence="1" id="KW-0812">Transmembrane</keyword>
<feature type="transmembrane region" description="Helical" evidence="1">
    <location>
        <begin position="258"/>
        <end position="278"/>
    </location>
</feature>
<dbReference type="OrthoDB" id="9765258at2"/>
<evidence type="ECO:0000313" key="2">
    <source>
        <dbReference type="EMBL" id="BBF92790.1"/>
    </source>
</evidence>
<dbReference type="InterPro" id="IPR036197">
    <property type="entry name" value="NarG-like_sf"/>
</dbReference>
<protein>
    <recommendedName>
        <fullName evidence="4">Tricarballylate utilization protein B</fullName>
    </recommendedName>
</protein>
<feature type="transmembrane region" description="Helical" evidence="1">
    <location>
        <begin position="145"/>
        <end position="171"/>
    </location>
</feature>
<evidence type="ECO:0000256" key="1">
    <source>
        <dbReference type="SAM" id="Phobius"/>
    </source>
</evidence>
<gene>
    <name evidence="2" type="ORF">BLTE_14750</name>
</gene>
<accession>A0A348FZQ7</accession>
<proteinExistence type="predicted"/>
<dbReference type="KEGG" id="blag:BLTE_14750"/>
<dbReference type="SUPFAM" id="SSF103501">
    <property type="entry name" value="Respiratory nitrate reductase 1 gamma chain"/>
    <property type="match status" value="1"/>
</dbReference>
<evidence type="ECO:0008006" key="4">
    <source>
        <dbReference type="Google" id="ProtNLM"/>
    </source>
</evidence>
<reference evidence="2 3" key="1">
    <citation type="submission" date="2018-08" db="EMBL/GenBank/DDBJ databases">
        <title>Complete genome sequencing of Blastochloris tepida GI.</title>
        <authorList>
            <person name="Tsukatani Y."/>
            <person name="Mori H."/>
        </authorList>
    </citation>
    <scope>NUCLEOTIDE SEQUENCE [LARGE SCALE GENOMIC DNA]</scope>
    <source>
        <strain evidence="2 3">GI</strain>
    </source>
</reference>
<evidence type="ECO:0000313" key="3">
    <source>
        <dbReference type="Proteomes" id="UP000266934"/>
    </source>
</evidence>